<feature type="transmembrane region" description="Helical" evidence="1">
    <location>
        <begin position="41"/>
        <end position="68"/>
    </location>
</feature>
<dbReference type="AlphaFoldDB" id="C7LUS5"/>
<keyword evidence="1" id="KW-1133">Transmembrane helix</keyword>
<evidence type="ECO:0000256" key="1">
    <source>
        <dbReference type="SAM" id="Phobius"/>
    </source>
</evidence>
<dbReference type="EMBL" id="CP001629">
    <property type="protein sequence ID" value="ACU90990.1"/>
    <property type="molecule type" value="Genomic_DNA"/>
</dbReference>
<dbReference type="KEGG" id="dba:Dbac_2915"/>
<name>C7LUS5_DESBD</name>
<evidence type="ECO:0000313" key="2">
    <source>
        <dbReference type="EMBL" id="ACU90990.1"/>
    </source>
</evidence>
<evidence type="ECO:0000313" key="3">
    <source>
        <dbReference type="Proteomes" id="UP000002216"/>
    </source>
</evidence>
<proteinExistence type="predicted"/>
<dbReference type="HOGENOM" id="CLU_104634_0_0_7"/>
<accession>C7LUS5</accession>
<protein>
    <recommendedName>
        <fullName evidence="4">SNARE associated Golgi protein</fullName>
    </recommendedName>
</protein>
<keyword evidence="3" id="KW-1185">Reference proteome</keyword>
<dbReference type="OrthoDB" id="9810270at2"/>
<dbReference type="eggNOG" id="COG1238">
    <property type="taxonomic scope" value="Bacteria"/>
</dbReference>
<keyword evidence="1" id="KW-0812">Transmembrane</keyword>
<dbReference type="RefSeq" id="WP_015775079.1">
    <property type="nucleotide sequence ID" value="NC_013173.1"/>
</dbReference>
<feature type="transmembrane region" description="Helical" evidence="1">
    <location>
        <begin position="147"/>
        <end position="167"/>
    </location>
</feature>
<keyword evidence="1" id="KW-0472">Membrane</keyword>
<sequence length="188" mass="20694">MRAVLVKTFFAIALILVLLSVLGFAFEQELELFAQWIADRLGFAGLCAILLVTDTVVTPFPPDVLLIVIAKSAFAQGWPFYVGFLGLVSAWAGMQGWAVGRWLGYRPLFRRLFGEFKCENADIVKKYGLWAVLAGAVTPMPFSVTCWSAGVLGLGFWPVLAGCLFRIPRFYLNYGIIVTGVSLFNGKV</sequence>
<evidence type="ECO:0008006" key="4">
    <source>
        <dbReference type="Google" id="ProtNLM"/>
    </source>
</evidence>
<reference evidence="2 3" key="1">
    <citation type="journal article" date="2009" name="Stand. Genomic Sci.">
        <title>Complete genome sequence of Desulfomicrobium baculatum type strain (X).</title>
        <authorList>
            <person name="Copeland A."/>
            <person name="Spring S."/>
            <person name="Goker M."/>
            <person name="Schneider S."/>
            <person name="Lapidus A."/>
            <person name="Del Rio T.G."/>
            <person name="Tice H."/>
            <person name="Cheng J.F."/>
            <person name="Chen F."/>
            <person name="Nolan M."/>
            <person name="Bruce D."/>
            <person name="Goodwin L."/>
            <person name="Pitluck S."/>
            <person name="Ivanova N."/>
            <person name="Mavrommatis K."/>
            <person name="Ovchinnikova G."/>
            <person name="Pati A."/>
            <person name="Chen A."/>
            <person name="Palaniappan K."/>
            <person name="Land M."/>
            <person name="Hauser L."/>
            <person name="Chang Y.J."/>
            <person name="Jeffries C.C."/>
            <person name="Meincke L."/>
            <person name="Sims D."/>
            <person name="Brettin T."/>
            <person name="Detter J.C."/>
            <person name="Han C."/>
            <person name="Chain P."/>
            <person name="Bristow J."/>
            <person name="Eisen J.A."/>
            <person name="Markowitz V."/>
            <person name="Hugenholtz P."/>
            <person name="Kyrpides N.C."/>
            <person name="Klenk H.P."/>
            <person name="Lucas S."/>
        </authorList>
    </citation>
    <scope>NUCLEOTIDE SEQUENCE [LARGE SCALE GENOMIC DNA]</scope>
    <source>
        <strain evidence="3">DSM 4028 / VKM B-1378 / X</strain>
    </source>
</reference>
<organism evidence="2 3">
    <name type="scientific">Desulfomicrobium baculatum (strain DSM 4028 / VKM B-1378 / X)</name>
    <name type="common">Desulfovibrio baculatus</name>
    <dbReference type="NCBI Taxonomy" id="525897"/>
    <lineage>
        <taxon>Bacteria</taxon>
        <taxon>Pseudomonadati</taxon>
        <taxon>Thermodesulfobacteriota</taxon>
        <taxon>Desulfovibrionia</taxon>
        <taxon>Desulfovibrionales</taxon>
        <taxon>Desulfomicrobiaceae</taxon>
        <taxon>Desulfomicrobium</taxon>
    </lineage>
</organism>
<gene>
    <name evidence="2" type="ordered locus">Dbac_2915</name>
</gene>
<feature type="transmembrane region" description="Helical" evidence="1">
    <location>
        <begin position="80"/>
        <end position="100"/>
    </location>
</feature>
<dbReference type="Proteomes" id="UP000002216">
    <property type="component" value="Chromosome"/>
</dbReference>